<sequence length="411" mass="46312">MRALSFCGGARLGFWVTLLLSVGFCRCDDKSVEVFGVGECVDCVKNNIKSSHAFSGLRVAIDCKDAKGEFKTRGIGELDNEGKFKVNLPSEIVKENGELKEECFAQLYGASNSPCPTHNGLDSSKIILKSKDNGKQKYGPTGKLAFSPITCTSAFLWPHFKYPPLPKLPPFPSVHPMFKHPWYKPFPHKVYYPPVVFPPLPPKVYKKPLLPPIPIYKPPVYKKPLPPPVPIYKPPVYKKPLLPPIPVYKPPIYKKPLPPPVPVYKPPVYKKPLPPPIPVYKPPIYKKPLPPPVPIYKPPIYKKPLPPPIPVYKPPIYKKPLPPPVPIYEPPVYKKPLPPPIPIYKSPFTPIYKKPCPPIPQLPPYPKFPPIPKITPIYKKPLPPFPKFPPKYYIPPKFGGWPPLPPYSSHP</sequence>
<reference evidence="3" key="1">
    <citation type="submission" date="2025-08" db="UniProtKB">
        <authorList>
            <consortium name="RefSeq"/>
        </authorList>
    </citation>
    <scope>IDENTIFICATION</scope>
</reference>
<proteinExistence type="predicted"/>
<dbReference type="KEGG" id="nnu:104600138"/>
<dbReference type="InParanoid" id="A0A1U8AH01"/>
<dbReference type="PANTHER" id="PTHR33935">
    <property type="entry name" value="OS10G0148100 PROTEIN"/>
    <property type="match status" value="1"/>
</dbReference>
<accession>A0A1U8AH01</accession>
<keyword evidence="2" id="KW-1185">Reference proteome</keyword>
<gene>
    <name evidence="3" type="primary">LOC104600138</name>
</gene>
<organism evidence="2 3">
    <name type="scientific">Nelumbo nucifera</name>
    <name type="common">Sacred lotus</name>
    <dbReference type="NCBI Taxonomy" id="4432"/>
    <lineage>
        <taxon>Eukaryota</taxon>
        <taxon>Viridiplantae</taxon>
        <taxon>Streptophyta</taxon>
        <taxon>Embryophyta</taxon>
        <taxon>Tracheophyta</taxon>
        <taxon>Spermatophyta</taxon>
        <taxon>Magnoliopsida</taxon>
        <taxon>Proteales</taxon>
        <taxon>Nelumbonaceae</taxon>
        <taxon>Nelumbo</taxon>
    </lineage>
</organism>
<dbReference type="FunCoup" id="A0A1U8AH01">
    <property type="interactions" value="12"/>
</dbReference>
<evidence type="ECO:0000313" key="2">
    <source>
        <dbReference type="Proteomes" id="UP000189703"/>
    </source>
</evidence>
<dbReference type="OrthoDB" id="692967at2759"/>
<dbReference type="Proteomes" id="UP000189703">
    <property type="component" value="Unplaced"/>
</dbReference>
<evidence type="ECO:0000313" key="3">
    <source>
        <dbReference type="RefSeq" id="XP_010261282.1"/>
    </source>
</evidence>
<protein>
    <submittedName>
        <fullName evidence="3">Proline-rich protein 4-like</fullName>
    </submittedName>
</protein>
<feature type="chain" id="PRO_5010537533" evidence="1">
    <location>
        <begin position="28"/>
        <end position="411"/>
    </location>
</feature>
<dbReference type="PANTHER" id="PTHR33935:SF22">
    <property type="entry name" value="OS10G0149400 PROTEIN"/>
    <property type="match status" value="1"/>
</dbReference>
<evidence type="ECO:0000256" key="1">
    <source>
        <dbReference type="SAM" id="SignalP"/>
    </source>
</evidence>
<name>A0A1U8AH01_NELNU</name>
<dbReference type="PRINTS" id="PR01217">
    <property type="entry name" value="PRICHEXTENSN"/>
</dbReference>
<keyword evidence="1" id="KW-0732">Signal</keyword>
<dbReference type="eggNOG" id="ENOG502QTFH">
    <property type="taxonomic scope" value="Eukaryota"/>
</dbReference>
<dbReference type="OMA" id="FFHSIMH"/>
<dbReference type="GeneID" id="104600138"/>
<feature type="signal peptide" evidence="1">
    <location>
        <begin position="1"/>
        <end position="27"/>
    </location>
</feature>
<dbReference type="Pfam" id="PF01190">
    <property type="entry name" value="Pollen_Ole_e_1"/>
    <property type="match status" value="1"/>
</dbReference>
<dbReference type="STRING" id="4432.A0A1U8AH01"/>
<dbReference type="AlphaFoldDB" id="A0A1U8AH01"/>
<dbReference type="RefSeq" id="XP_010261282.1">
    <property type="nucleotide sequence ID" value="XM_010262980.2"/>
</dbReference>